<reference evidence="1 2" key="5">
    <citation type="journal article" date="2011" name="ISME J.">
        <title>Dual transcriptional profiling of a bacterial/fungal confrontation: Collimonas fungivorans versus Aspergillus niger.</title>
        <authorList>
            <person name="Mela F."/>
            <person name="Fritsche K."/>
            <person name="de Boer W."/>
            <person name="van Veen J.A."/>
            <person name="de Graaff L.H."/>
            <person name="van den Berg M."/>
            <person name="Leveau J.H."/>
        </authorList>
    </citation>
    <scope>NUCLEOTIDE SEQUENCE [LARGE SCALE GENOMIC DNA]</scope>
    <source>
        <strain evidence="1 2">Ter331</strain>
    </source>
</reference>
<keyword evidence="2" id="KW-1185">Reference proteome</keyword>
<sequence>MQKNISYVVILIVLFISANCNIAFSAEIMTSKIDQKILSEGHIELKGNLISAISVQDKIGQHILVLTEKDGPSKTEKNNSKNERIDLRAVFYAKENTGWVEEWAITDFVDCPGLDSSASFFAKNVTFTDLNNDGIAEVTVPYKMFCGGGIDPSTVKIIMRKGKEKFAIRGESQIIIQGQEPYGGEKTYDKSLLLPENAMYKKHLDAVWNKVYVERH</sequence>
<reference evidence="1 2" key="3">
    <citation type="journal article" date="2008" name="FEMS Microbiol. Ecol.">
        <title>Identification and characterization of genes underlying chitinolysis in Collimonas fungivorans Ter331.</title>
        <authorList>
            <person name="Fritsche K."/>
            <person name="de Boer W."/>
            <person name="Gerards S."/>
            <person name="van den Berg M."/>
            <person name="van Veen J.A."/>
            <person name="Leveau J.H."/>
        </authorList>
    </citation>
    <scope>NUCLEOTIDE SEQUENCE [LARGE SCALE GENOMIC DNA]</scope>
    <source>
        <strain evidence="1 2">Ter331</strain>
    </source>
</reference>
<reference evidence="1 2" key="1">
    <citation type="journal article" date="2004" name="Environ. Microbiol.">
        <title>Phylogeny-function analysis of (meta)genomic libraries: screening for expression of ribosomal RNA genes by large-insert library fluorescent in situ hybridization (LIL-FISH).</title>
        <authorList>
            <person name="Leveau J.H."/>
            <person name="Gerards S."/>
            <person name="de Boer W."/>
            <person name="van Veen J.A."/>
        </authorList>
    </citation>
    <scope>NUCLEOTIDE SEQUENCE [LARGE SCALE GENOMIC DNA]</scope>
    <source>
        <strain evidence="1 2">Ter331</strain>
    </source>
</reference>
<reference evidence="2" key="6">
    <citation type="submission" date="2011-05" db="EMBL/GenBank/DDBJ databases">
        <title>Complete sequence of Collimonas fungivorans Ter331.</title>
        <authorList>
            <person name="Leveau J.H."/>
        </authorList>
    </citation>
    <scope>NUCLEOTIDE SEQUENCE [LARGE SCALE GENOMIC DNA]</scope>
    <source>
        <strain evidence="2">Ter331</strain>
    </source>
</reference>
<dbReference type="EMBL" id="CP002745">
    <property type="protein sequence ID" value="AEK60378.1"/>
    <property type="molecule type" value="Genomic_DNA"/>
</dbReference>
<accession>G0AHV0</accession>
<dbReference type="NCBIfam" id="NF046077">
    <property type="entry name" value="LPS_M949_RS01915"/>
    <property type="match status" value="1"/>
</dbReference>
<evidence type="ECO:0000313" key="1">
    <source>
        <dbReference type="EMBL" id="AEK60378.1"/>
    </source>
</evidence>
<reference evidence="1 2" key="4">
    <citation type="journal article" date="2010" name="Environ. Microbiol.">
        <title>The bacterial genus Collimonas: mycophagy, weathering and other adaptive solutions to life in oligotrophic soil environments.</title>
        <authorList>
            <person name="Leveau J.H."/>
            <person name="Uroz S."/>
            <person name="de Boer W."/>
        </authorList>
    </citation>
    <scope>NUCLEOTIDE SEQUENCE [LARGE SCALE GENOMIC DNA]</scope>
    <source>
        <strain evidence="1 2">Ter331</strain>
    </source>
</reference>
<dbReference type="eggNOG" id="ENOG50316EF">
    <property type="taxonomic scope" value="Bacteria"/>
</dbReference>
<dbReference type="STRING" id="1005048.CFU_0542"/>
<gene>
    <name evidence="1" type="ordered locus">CFU_0542</name>
</gene>
<protein>
    <submittedName>
        <fullName evidence="1">Uncharacterized protein</fullName>
    </submittedName>
</protein>
<organism evidence="1 2">
    <name type="scientific">Collimonas fungivorans (strain Ter331)</name>
    <dbReference type="NCBI Taxonomy" id="1005048"/>
    <lineage>
        <taxon>Bacteria</taxon>
        <taxon>Pseudomonadati</taxon>
        <taxon>Pseudomonadota</taxon>
        <taxon>Betaproteobacteria</taxon>
        <taxon>Burkholderiales</taxon>
        <taxon>Oxalobacteraceae</taxon>
        <taxon>Collimonas</taxon>
    </lineage>
</organism>
<dbReference type="RefSeq" id="WP_014004533.1">
    <property type="nucleotide sequence ID" value="NC_015856.1"/>
</dbReference>
<dbReference type="HOGENOM" id="CLU_099765_0_0_4"/>
<dbReference type="KEGG" id="cfu:CFU_0542"/>
<evidence type="ECO:0000313" key="2">
    <source>
        <dbReference type="Proteomes" id="UP000008392"/>
    </source>
</evidence>
<dbReference type="Proteomes" id="UP000008392">
    <property type="component" value="Chromosome"/>
</dbReference>
<dbReference type="InterPro" id="IPR058148">
    <property type="entry name" value="M949_RS01915-like_dom"/>
</dbReference>
<name>G0AHV0_COLFT</name>
<reference evidence="1 2" key="2">
    <citation type="journal article" date="2006" name="J. Microbiol. Methods">
        <title>Genomic flank-sequencing of plasposon insertion sites for rapid identification of functional genes.</title>
        <authorList>
            <person name="Leveau J.H."/>
            <person name="Gerards S."/>
            <person name="Fritsche K."/>
            <person name="Zondag G."/>
            <person name="van Veen J.A."/>
        </authorList>
    </citation>
    <scope>NUCLEOTIDE SEQUENCE [LARGE SCALE GENOMIC DNA]</scope>
    <source>
        <strain evidence="1 2">Ter331</strain>
    </source>
</reference>
<proteinExistence type="predicted"/>
<dbReference type="AlphaFoldDB" id="G0AHV0"/>